<dbReference type="EMBL" id="CAJMWS010000647">
    <property type="protein sequence ID" value="CAE6456754.1"/>
    <property type="molecule type" value="Genomic_DNA"/>
</dbReference>
<feature type="region of interest" description="Disordered" evidence="1">
    <location>
        <begin position="23"/>
        <end position="147"/>
    </location>
</feature>
<dbReference type="AlphaFoldDB" id="A0A8H3GJ59"/>
<feature type="compositionally biased region" description="Polar residues" evidence="1">
    <location>
        <begin position="366"/>
        <end position="387"/>
    </location>
</feature>
<feature type="non-terminal residue" evidence="2">
    <location>
        <position position="472"/>
    </location>
</feature>
<feature type="region of interest" description="Disordered" evidence="1">
    <location>
        <begin position="186"/>
        <end position="256"/>
    </location>
</feature>
<evidence type="ECO:0000313" key="3">
    <source>
        <dbReference type="Proteomes" id="UP000663846"/>
    </source>
</evidence>
<comment type="caution">
    <text evidence="2">The sequence shown here is derived from an EMBL/GenBank/DDBJ whole genome shotgun (WGS) entry which is preliminary data.</text>
</comment>
<sequence>MPRSARDYVNSLANSLANSDTRLNTAKSTANDGHVGLYDFPPNDPRSREHVTGRRPSRSTERNALYRATRDREERRRRRSNDTQASNASSLRVRVQEPTSQQEDPAEAPQAAQRGRSRAIRPLSRSPSPGSTDYEQEQPTQAPGGSQYTYKYETLDHEGLIHCAQEEFDLDVRGCDTQTIINRIRLAGAEPPSQVGSARSSASKRSSDAVEVSEGSSKRQHREFVVDDDTATESKTDNDIDFRPHQSGAPAPPHLHEAAPATILDTPSSNASSHSLGGSLARSPFRLLSPWQDQPLMEVQPLSKEPKKTKLPRLIVPVSGPVHARLRNKLIDSGLDEIGRSLAQQLDTHNQTNELQASDLDEVLETGSNSPTNTPQPAAQQYASNPCTYHGHRSDIQTKPEATAAKPTSAEDIAEPDSPRLTPSQLIQRARAQAIAAKVQEEMAEIAPRRRPLLATGSRPPTSLALSLARLC</sequence>
<feature type="compositionally biased region" description="Polar residues" evidence="1">
    <location>
        <begin position="125"/>
        <end position="147"/>
    </location>
</feature>
<organism evidence="2 3">
    <name type="scientific">Rhizoctonia solani</name>
    <dbReference type="NCBI Taxonomy" id="456999"/>
    <lineage>
        <taxon>Eukaryota</taxon>
        <taxon>Fungi</taxon>
        <taxon>Dikarya</taxon>
        <taxon>Basidiomycota</taxon>
        <taxon>Agaricomycotina</taxon>
        <taxon>Agaricomycetes</taxon>
        <taxon>Cantharellales</taxon>
        <taxon>Ceratobasidiaceae</taxon>
        <taxon>Rhizoctonia</taxon>
    </lineage>
</organism>
<protein>
    <submittedName>
        <fullName evidence="2">Uncharacterized protein</fullName>
    </submittedName>
</protein>
<feature type="region of interest" description="Disordered" evidence="1">
    <location>
        <begin position="364"/>
        <end position="420"/>
    </location>
</feature>
<reference evidence="2" key="1">
    <citation type="submission" date="2021-01" db="EMBL/GenBank/DDBJ databases">
        <authorList>
            <person name="Kaushik A."/>
        </authorList>
    </citation>
    <scope>NUCLEOTIDE SEQUENCE</scope>
    <source>
        <strain evidence="2">AG1-1C</strain>
    </source>
</reference>
<accession>A0A8H3GJ59</accession>
<evidence type="ECO:0000313" key="2">
    <source>
        <dbReference type="EMBL" id="CAE6456754.1"/>
    </source>
</evidence>
<feature type="compositionally biased region" description="Low complexity" evidence="1">
    <location>
        <begin position="101"/>
        <end position="113"/>
    </location>
</feature>
<dbReference type="Proteomes" id="UP000663846">
    <property type="component" value="Unassembled WGS sequence"/>
</dbReference>
<evidence type="ECO:0000256" key="1">
    <source>
        <dbReference type="SAM" id="MobiDB-lite"/>
    </source>
</evidence>
<gene>
    <name evidence="2" type="ORF">RDB_LOCUS153664</name>
</gene>
<feature type="compositionally biased region" description="Basic and acidic residues" evidence="1">
    <location>
        <begin position="232"/>
        <end position="244"/>
    </location>
</feature>
<name>A0A8H3GJ59_9AGAM</name>
<proteinExistence type="predicted"/>